<keyword evidence="4 10" id="KW-1003">Cell membrane</keyword>
<sequence>MHLEVLTEHTLYGHLLWHRADLIHLHFVQLANHQANICVRRMGLYSSKQLGNQVSQSESFRAFAMKESSEHGETSKAPLTRGFSKGLSVLDLVLRFIAIIGTLASAIAMGTTNETLPFFTQFIRFKARYSDLPTLTFFVVANSIVCAYLILSLPLSIVHIIRNRAKFSRLLLIFLDAAMLALVTAGASAAVAIVYLAHKGNVRANWLAICQQFDSFCERISGSLIGSFGAMVVLILLILLSAIALARR</sequence>
<organism evidence="12 13">
    <name type="scientific">Panicum miliaceum</name>
    <name type="common">Proso millet</name>
    <name type="synonym">Broomcorn millet</name>
    <dbReference type="NCBI Taxonomy" id="4540"/>
    <lineage>
        <taxon>Eukaryota</taxon>
        <taxon>Viridiplantae</taxon>
        <taxon>Streptophyta</taxon>
        <taxon>Embryophyta</taxon>
        <taxon>Tracheophyta</taxon>
        <taxon>Spermatophyta</taxon>
        <taxon>Magnoliopsida</taxon>
        <taxon>Liliopsida</taxon>
        <taxon>Poales</taxon>
        <taxon>Poaceae</taxon>
        <taxon>PACMAD clade</taxon>
        <taxon>Panicoideae</taxon>
        <taxon>Panicodae</taxon>
        <taxon>Paniceae</taxon>
        <taxon>Panicinae</taxon>
        <taxon>Panicum</taxon>
        <taxon>Panicum sect. Panicum</taxon>
    </lineage>
</organism>
<protein>
    <recommendedName>
        <fullName evidence="10">CASP-like protein</fullName>
    </recommendedName>
</protein>
<comment type="function">
    <text evidence="9">Regulates membrane-cell wall junctions and localized cell wall deposition. Required for establishment of the Casparian strip membrane domain (CSD) and the subsequent formation of Casparian strips, a cell wall modification of the root endodermis that determines an apoplastic barrier between the intraorganismal apoplasm and the extraorganismal apoplasm and prevents lateral diffusion.</text>
</comment>
<dbReference type="Proteomes" id="UP000275267">
    <property type="component" value="Unassembled WGS sequence"/>
</dbReference>
<evidence type="ECO:0000256" key="1">
    <source>
        <dbReference type="ARBA" id="ARBA00004651"/>
    </source>
</evidence>
<evidence type="ECO:0000256" key="7">
    <source>
        <dbReference type="ARBA" id="ARBA00023136"/>
    </source>
</evidence>
<gene>
    <name evidence="12" type="ORF">C2845_PM09G08350</name>
</gene>
<evidence type="ECO:0000256" key="8">
    <source>
        <dbReference type="ARBA" id="ARBA00023316"/>
    </source>
</evidence>
<comment type="subcellular location">
    <subcellularLocation>
        <location evidence="1 10">Cell membrane</location>
        <topology evidence="1 10">Multi-pass membrane protein</topology>
    </subcellularLocation>
</comment>
<keyword evidence="13" id="KW-1185">Reference proteome</keyword>
<comment type="similarity">
    <text evidence="2 10">Belongs to the Casparian strip membrane proteins (CASP) family.</text>
</comment>
<name>A0A3L6S234_PANMI</name>
<feature type="domain" description="Casparian strip membrane protein" evidence="11">
    <location>
        <begin position="85"/>
        <end position="232"/>
    </location>
</feature>
<dbReference type="PANTHER" id="PTHR36488">
    <property type="entry name" value="CASP-LIKE PROTEIN 1U1"/>
    <property type="match status" value="1"/>
</dbReference>
<dbReference type="GO" id="GO:0005886">
    <property type="term" value="C:plasma membrane"/>
    <property type="evidence" value="ECO:0007669"/>
    <property type="project" value="UniProtKB-SubCell"/>
</dbReference>
<dbReference type="PANTHER" id="PTHR36488:SF12">
    <property type="entry name" value="CASP-LIKE PROTEIN"/>
    <property type="match status" value="1"/>
</dbReference>
<evidence type="ECO:0000256" key="3">
    <source>
        <dbReference type="ARBA" id="ARBA00011489"/>
    </source>
</evidence>
<evidence type="ECO:0000256" key="9">
    <source>
        <dbReference type="ARBA" id="ARBA00025302"/>
    </source>
</evidence>
<feature type="transmembrane region" description="Helical" evidence="10">
    <location>
        <begin position="132"/>
        <end position="158"/>
    </location>
</feature>
<evidence type="ECO:0000256" key="4">
    <source>
        <dbReference type="ARBA" id="ARBA00022475"/>
    </source>
</evidence>
<evidence type="ECO:0000256" key="10">
    <source>
        <dbReference type="RuleBase" id="RU361233"/>
    </source>
</evidence>
<evidence type="ECO:0000256" key="2">
    <source>
        <dbReference type="ARBA" id="ARBA00007651"/>
    </source>
</evidence>
<proteinExistence type="inferred from homology"/>
<dbReference type="InterPro" id="IPR044173">
    <property type="entry name" value="CASPL"/>
</dbReference>
<accession>A0A3L6S234</accession>
<keyword evidence="8" id="KW-0961">Cell wall biogenesis/degradation</keyword>
<evidence type="ECO:0000256" key="5">
    <source>
        <dbReference type="ARBA" id="ARBA00022692"/>
    </source>
</evidence>
<dbReference type="Pfam" id="PF04535">
    <property type="entry name" value="CASP_dom"/>
    <property type="match status" value="1"/>
</dbReference>
<dbReference type="InterPro" id="IPR006459">
    <property type="entry name" value="CASP/CASPL"/>
</dbReference>
<evidence type="ECO:0000313" key="13">
    <source>
        <dbReference type="Proteomes" id="UP000275267"/>
    </source>
</evidence>
<evidence type="ECO:0000256" key="6">
    <source>
        <dbReference type="ARBA" id="ARBA00022989"/>
    </source>
</evidence>
<feature type="transmembrane region" description="Helical" evidence="10">
    <location>
        <begin position="170"/>
        <end position="197"/>
    </location>
</feature>
<dbReference type="AlphaFoldDB" id="A0A3L6S234"/>
<evidence type="ECO:0000313" key="12">
    <source>
        <dbReference type="EMBL" id="RLN13263.1"/>
    </source>
</evidence>
<dbReference type="NCBIfam" id="TIGR01569">
    <property type="entry name" value="A_tha_TIGR01569"/>
    <property type="match status" value="1"/>
</dbReference>
<keyword evidence="7 10" id="KW-0472">Membrane</keyword>
<dbReference type="OrthoDB" id="753675at2759"/>
<reference evidence="13" key="1">
    <citation type="journal article" date="2019" name="Nat. Commun.">
        <title>The genome of broomcorn millet.</title>
        <authorList>
            <person name="Zou C."/>
            <person name="Miki D."/>
            <person name="Li D."/>
            <person name="Tang Q."/>
            <person name="Xiao L."/>
            <person name="Rajput S."/>
            <person name="Deng P."/>
            <person name="Jia W."/>
            <person name="Huang R."/>
            <person name="Zhang M."/>
            <person name="Sun Y."/>
            <person name="Hu J."/>
            <person name="Fu X."/>
            <person name="Schnable P.S."/>
            <person name="Li F."/>
            <person name="Zhang H."/>
            <person name="Feng B."/>
            <person name="Zhu X."/>
            <person name="Liu R."/>
            <person name="Schnable J.C."/>
            <person name="Zhu J.-K."/>
            <person name="Zhang H."/>
        </authorList>
    </citation>
    <scope>NUCLEOTIDE SEQUENCE [LARGE SCALE GENOMIC DNA]</scope>
</reference>
<keyword evidence="5 10" id="KW-0812">Transmembrane</keyword>
<keyword evidence="6 10" id="KW-1133">Transmembrane helix</keyword>
<feature type="transmembrane region" description="Helical" evidence="10">
    <location>
        <begin position="92"/>
        <end position="112"/>
    </location>
</feature>
<comment type="caution">
    <text evidence="12">The sequence shown here is derived from an EMBL/GenBank/DDBJ whole genome shotgun (WGS) entry which is preliminary data.</text>
</comment>
<evidence type="ECO:0000259" key="11">
    <source>
        <dbReference type="Pfam" id="PF04535"/>
    </source>
</evidence>
<dbReference type="STRING" id="4540.A0A3L6S234"/>
<feature type="transmembrane region" description="Helical" evidence="10">
    <location>
        <begin position="224"/>
        <end position="246"/>
    </location>
</feature>
<dbReference type="EMBL" id="PQIB02000006">
    <property type="protein sequence ID" value="RLN13263.1"/>
    <property type="molecule type" value="Genomic_DNA"/>
</dbReference>
<comment type="subunit">
    <text evidence="3 10">Homodimer and heterodimers.</text>
</comment>
<dbReference type="InterPro" id="IPR006702">
    <property type="entry name" value="CASP_dom"/>
</dbReference>
<dbReference type="GO" id="GO:0071555">
    <property type="term" value="P:cell wall organization"/>
    <property type="evidence" value="ECO:0007669"/>
    <property type="project" value="UniProtKB-KW"/>
</dbReference>